<organism evidence="1 2">
    <name type="scientific">Arctium lappa</name>
    <name type="common">Greater burdock</name>
    <name type="synonym">Lappa major</name>
    <dbReference type="NCBI Taxonomy" id="4217"/>
    <lineage>
        <taxon>Eukaryota</taxon>
        <taxon>Viridiplantae</taxon>
        <taxon>Streptophyta</taxon>
        <taxon>Embryophyta</taxon>
        <taxon>Tracheophyta</taxon>
        <taxon>Spermatophyta</taxon>
        <taxon>Magnoliopsida</taxon>
        <taxon>eudicotyledons</taxon>
        <taxon>Gunneridae</taxon>
        <taxon>Pentapetalae</taxon>
        <taxon>asterids</taxon>
        <taxon>campanulids</taxon>
        <taxon>Asterales</taxon>
        <taxon>Asteraceae</taxon>
        <taxon>Carduoideae</taxon>
        <taxon>Cardueae</taxon>
        <taxon>Arctiinae</taxon>
        <taxon>Arctium</taxon>
    </lineage>
</organism>
<name>A0ACB9C6N0_ARCLA</name>
<comment type="caution">
    <text evidence="1">The sequence shown here is derived from an EMBL/GenBank/DDBJ whole genome shotgun (WGS) entry which is preliminary data.</text>
</comment>
<proteinExistence type="predicted"/>
<reference evidence="1 2" key="2">
    <citation type="journal article" date="2022" name="Mol. Ecol. Resour.">
        <title>The genomes of chicory, endive, great burdock and yacon provide insights into Asteraceae paleo-polyploidization history and plant inulin production.</title>
        <authorList>
            <person name="Fan W."/>
            <person name="Wang S."/>
            <person name="Wang H."/>
            <person name="Wang A."/>
            <person name="Jiang F."/>
            <person name="Liu H."/>
            <person name="Zhao H."/>
            <person name="Xu D."/>
            <person name="Zhang Y."/>
        </authorList>
    </citation>
    <scope>NUCLEOTIDE SEQUENCE [LARGE SCALE GENOMIC DNA]</scope>
    <source>
        <strain evidence="2">cv. Niubang</strain>
    </source>
</reference>
<gene>
    <name evidence="1" type="ORF">L6452_18499</name>
</gene>
<dbReference type="Proteomes" id="UP001055879">
    <property type="component" value="Linkage Group LG05"/>
</dbReference>
<reference evidence="2" key="1">
    <citation type="journal article" date="2022" name="Mol. Ecol. Resour.">
        <title>The genomes of chicory, endive, great burdock and yacon provide insights into Asteraceae palaeo-polyploidization history and plant inulin production.</title>
        <authorList>
            <person name="Fan W."/>
            <person name="Wang S."/>
            <person name="Wang H."/>
            <person name="Wang A."/>
            <person name="Jiang F."/>
            <person name="Liu H."/>
            <person name="Zhao H."/>
            <person name="Xu D."/>
            <person name="Zhang Y."/>
        </authorList>
    </citation>
    <scope>NUCLEOTIDE SEQUENCE [LARGE SCALE GENOMIC DNA]</scope>
    <source>
        <strain evidence="2">cv. Niubang</strain>
    </source>
</reference>
<keyword evidence="2" id="KW-1185">Reference proteome</keyword>
<dbReference type="EMBL" id="CM042051">
    <property type="protein sequence ID" value="KAI3729828.1"/>
    <property type="molecule type" value="Genomic_DNA"/>
</dbReference>
<sequence length="204" mass="22019">MNDTSTSFPKMRAPSLLDTFVEAVEQVVEDTPTASPPPSPQRVNKAPSQQVEGTNPSSLPLAVNLISSFPENPEASVRIRLQESLNVAMDATNEILGITKDAPMSPITMVEVEPPLKPFMAPTPSFDLHRVTKPRTRLGPSLRQNVTLALANLDHLLGLNILSKPTPTPVITPPVDNSSITPTTNIDQPVITIAEPKPSEQEPK</sequence>
<evidence type="ECO:0000313" key="1">
    <source>
        <dbReference type="EMBL" id="KAI3729828.1"/>
    </source>
</evidence>
<evidence type="ECO:0000313" key="2">
    <source>
        <dbReference type="Proteomes" id="UP001055879"/>
    </source>
</evidence>
<protein>
    <submittedName>
        <fullName evidence="1">Uncharacterized protein</fullName>
    </submittedName>
</protein>
<accession>A0ACB9C6N0</accession>